<proteinExistence type="predicted"/>
<protein>
    <submittedName>
        <fullName evidence="1">Uncharacterized protein</fullName>
    </submittedName>
</protein>
<organism evidence="1 2">
    <name type="scientific">Colletotrichum zoysiae</name>
    <dbReference type="NCBI Taxonomy" id="1216348"/>
    <lineage>
        <taxon>Eukaryota</taxon>
        <taxon>Fungi</taxon>
        <taxon>Dikarya</taxon>
        <taxon>Ascomycota</taxon>
        <taxon>Pezizomycotina</taxon>
        <taxon>Sordariomycetes</taxon>
        <taxon>Hypocreomycetidae</taxon>
        <taxon>Glomerellales</taxon>
        <taxon>Glomerellaceae</taxon>
        <taxon>Colletotrichum</taxon>
        <taxon>Colletotrichum graminicola species complex</taxon>
    </lineage>
</organism>
<keyword evidence="2" id="KW-1185">Reference proteome</keyword>
<dbReference type="EMBL" id="MU842898">
    <property type="protein sequence ID" value="KAK2027257.1"/>
    <property type="molecule type" value="Genomic_DNA"/>
</dbReference>
<name>A0AAD9HFB8_9PEZI</name>
<gene>
    <name evidence="1" type="ORF">LX32DRAFT_446170</name>
</gene>
<sequence length="139" mass="15284">MLPTTSLAPSIRRYMRKVPTLGTICCWGSCFNYYPAPLPRPALCLSCQVQGAGWPGLAWPDLPRFLARISLADGSERSERAQEEVDGRTTRRCGGLDGAADRGACLIWGFKMKERRCVCVCACVRSKLLVSSSALVRKD</sequence>
<dbReference type="Proteomes" id="UP001232148">
    <property type="component" value="Unassembled WGS sequence"/>
</dbReference>
<evidence type="ECO:0000313" key="1">
    <source>
        <dbReference type="EMBL" id="KAK2027257.1"/>
    </source>
</evidence>
<dbReference type="AlphaFoldDB" id="A0AAD9HFB8"/>
<accession>A0AAD9HFB8</accession>
<reference evidence="1" key="1">
    <citation type="submission" date="2021-06" db="EMBL/GenBank/DDBJ databases">
        <title>Comparative genomics, transcriptomics and evolutionary studies reveal genomic signatures of adaptation to plant cell wall in hemibiotrophic fungi.</title>
        <authorList>
            <consortium name="DOE Joint Genome Institute"/>
            <person name="Baroncelli R."/>
            <person name="Diaz J.F."/>
            <person name="Benocci T."/>
            <person name="Peng M."/>
            <person name="Battaglia E."/>
            <person name="Haridas S."/>
            <person name="Andreopoulos W."/>
            <person name="Labutti K."/>
            <person name="Pangilinan J."/>
            <person name="Floch G.L."/>
            <person name="Makela M.R."/>
            <person name="Henrissat B."/>
            <person name="Grigoriev I.V."/>
            <person name="Crouch J.A."/>
            <person name="De Vries R.P."/>
            <person name="Sukno S.A."/>
            <person name="Thon M.R."/>
        </authorList>
    </citation>
    <scope>NUCLEOTIDE SEQUENCE</scope>
    <source>
        <strain evidence="1">MAFF235873</strain>
    </source>
</reference>
<comment type="caution">
    <text evidence="1">The sequence shown here is derived from an EMBL/GenBank/DDBJ whole genome shotgun (WGS) entry which is preliminary data.</text>
</comment>
<evidence type="ECO:0000313" key="2">
    <source>
        <dbReference type="Proteomes" id="UP001232148"/>
    </source>
</evidence>